<keyword evidence="3 9" id="KW-0378">Hydrolase</keyword>
<dbReference type="GO" id="GO:0016788">
    <property type="term" value="F:hydrolase activity, acting on ester bonds"/>
    <property type="evidence" value="ECO:0007669"/>
    <property type="project" value="InterPro"/>
</dbReference>
<dbReference type="Gene3D" id="3.40.630.10">
    <property type="entry name" value="Zn peptidases"/>
    <property type="match status" value="1"/>
</dbReference>
<dbReference type="GO" id="GO:0019807">
    <property type="term" value="F:aspartoacylase activity"/>
    <property type="evidence" value="ECO:0007669"/>
    <property type="project" value="UniProtKB-EC"/>
</dbReference>
<evidence type="ECO:0000256" key="4">
    <source>
        <dbReference type="ARBA" id="ARBA00022833"/>
    </source>
</evidence>
<gene>
    <name evidence="9" type="ORF">HB761_23345</name>
</gene>
<comment type="similarity">
    <text evidence="1">Belongs to the AspA/AstE family. Aspartoacylase subfamily.</text>
</comment>
<feature type="active site" description="Proton donor/acceptor" evidence="5">
    <location>
        <position position="167"/>
    </location>
</feature>
<feature type="binding site" evidence="6">
    <location>
        <position position="14"/>
    </location>
    <ligand>
        <name>Zn(2+)</name>
        <dbReference type="ChEBI" id="CHEBI:29105"/>
    </ligand>
</feature>
<dbReference type="InterPro" id="IPR007036">
    <property type="entry name" value="Aste_AspA_hybrid_dom"/>
</dbReference>
<dbReference type="InterPro" id="IPR050178">
    <property type="entry name" value="AspA/AstE_fam"/>
</dbReference>
<feature type="binding site" evidence="6">
    <location>
        <position position="17"/>
    </location>
    <ligand>
        <name>Zn(2+)</name>
        <dbReference type="ChEBI" id="CHEBI:29105"/>
    </ligand>
</feature>
<accession>A0AAE9N4W1</accession>
<name>A0AAE9N4W1_9VIBR</name>
<dbReference type="NCBIfam" id="NF002601">
    <property type="entry name" value="PRK02259.1"/>
    <property type="match status" value="1"/>
</dbReference>
<dbReference type="GO" id="GO:0046872">
    <property type="term" value="F:metal ion binding"/>
    <property type="evidence" value="ECO:0007669"/>
    <property type="project" value="UniProtKB-KW"/>
</dbReference>
<dbReference type="Pfam" id="PF04952">
    <property type="entry name" value="AstE_AspA_hybrid"/>
    <property type="match status" value="1"/>
</dbReference>
<dbReference type="GO" id="GO:0005829">
    <property type="term" value="C:cytosol"/>
    <property type="evidence" value="ECO:0007669"/>
    <property type="project" value="TreeGrafter"/>
</dbReference>
<evidence type="ECO:0000256" key="5">
    <source>
        <dbReference type="PIRSR" id="PIRSR018001-1"/>
    </source>
</evidence>
<proteinExistence type="inferred from homology"/>
<reference evidence="9" key="1">
    <citation type="submission" date="2020-03" db="EMBL/GenBank/DDBJ databases">
        <title>Five strains of Vibrio campbellii isolated from Mariana Trench.</title>
        <authorList>
            <person name="Liang J."/>
            <person name="Zhang X.-H."/>
        </authorList>
    </citation>
    <scope>NUCLEOTIDE SEQUENCE</scope>
    <source>
        <strain evidence="9">LJC014</strain>
    </source>
</reference>
<dbReference type="HAMAP" id="MF_00704">
    <property type="entry name" value="Aspartoacylase"/>
    <property type="match status" value="1"/>
</dbReference>
<keyword evidence="4 6" id="KW-0862">Zinc</keyword>
<dbReference type="PIRSF" id="PIRSF018001">
    <property type="entry name" value="Aspartoacylase"/>
    <property type="match status" value="1"/>
</dbReference>
<comment type="cofactor">
    <cofactor evidence="6">
        <name>Zn(2+)</name>
        <dbReference type="ChEBI" id="CHEBI:29105"/>
    </cofactor>
    <text evidence="6">Binds 1 zinc ion per subunit.</text>
</comment>
<sequence>MDKLNRVLLVAGTHGNELSGIYLQKLIKDRLYDAERSTFSTQCVLGNPEAVTQNVRYVETDLNREFALANSSASSHREGGSLQETELAKQFTQTHAAEEKQLIVDLHNTTSNMGATLILVSNDVFYRKMGAYVKQRMPEANILFEDRKAWDDQPYLCTTGQHGVMIEVGAQAHGSLKYETLELMKKMLTMVLDYLEQHNLGRVGELNNYDAYFYTEEVMIPVDHDGMRVAIVHPMICGRDFEVVKPGEPLLATFFGYDIFWEGKQEIYPHFINESAYSKANIAMALAEKRQVNVE</sequence>
<dbReference type="CDD" id="cd06909">
    <property type="entry name" value="M14_ASPA"/>
    <property type="match status" value="1"/>
</dbReference>
<dbReference type="PANTHER" id="PTHR15162:SF7">
    <property type="entry name" value="SUCCINYLGLUTAMATE DESUCCINYLASE"/>
    <property type="match status" value="1"/>
</dbReference>
<dbReference type="EC" id="3.5.1.15" evidence="9"/>
<feature type="domain" description="Succinylglutamate desuccinylase/Aspartoacylase catalytic" evidence="8">
    <location>
        <begin position="5"/>
        <end position="195"/>
    </location>
</feature>
<dbReference type="PANTHER" id="PTHR15162">
    <property type="entry name" value="ASPARTOACYLASE"/>
    <property type="match status" value="1"/>
</dbReference>
<dbReference type="EMBL" id="CP050468">
    <property type="protein sequence ID" value="UTZ29531.1"/>
    <property type="molecule type" value="Genomic_DNA"/>
</dbReference>
<organism evidence="9 10">
    <name type="scientific">Vibrio campbellii</name>
    <dbReference type="NCBI Taxonomy" id="680"/>
    <lineage>
        <taxon>Bacteria</taxon>
        <taxon>Pseudomonadati</taxon>
        <taxon>Pseudomonadota</taxon>
        <taxon>Gammaproteobacteria</taxon>
        <taxon>Vibrionales</taxon>
        <taxon>Vibrionaceae</taxon>
        <taxon>Vibrio</taxon>
    </lineage>
</organism>
<evidence type="ECO:0000256" key="1">
    <source>
        <dbReference type="ARBA" id="ARBA00006173"/>
    </source>
</evidence>
<evidence type="ECO:0000313" key="10">
    <source>
        <dbReference type="Proteomes" id="UP001058687"/>
    </source>
</evidence>
<evidence type="ECO:0000256" key="6">
    <source>
        <dbReference type="PIRSR" id="PIRSR018001-3"/>
    </source>
</evidence>
<feature type="domain" description="AstE/AspA barrel-sandwich hybrid" evidence="7">
    <location>
        <begin position="208"/>
        <end position="289"/>
    </location>
</feature>
<dbReference type="SUPFAM" id="SSF53187">
    <property type="entry name" value="Zn-dependent exopeptidases"/>
    <property type="match status" value="1"/>
</dbReference>
<evidence type="ECO:0000313" key="9">
    <source>
        <dbReference type="EMBL" id="UTZ29531.1"/>
    </source>
</evidence>
<feature type="binding site" evidence="6">
    <location>
        <position position="107"/>
    </location>
    <ligand>
        <name>Zn(2+)</name>
        <dbReference type="ChEBI" id="CHEBI:29105"/>
    </ligand>
</feature>
<keyword evidence="2 6" id="KW-0479">Metal-binding</keyword>
<dbReference type="RefSeq" id="WP_255942278.1">
    <property type="nucleotide sequence ID" value="NZ_CP050468.1"/>
</dbReference>
<protein>
    <submittedName>
        <fullName evidence="9">Aspartoacylase</fullName>
        <ecNumber evidence="9">3.5.1.15</ecNumber>
    </submittedName>
</protein>
<dbReference type="InterPro" id="IPR016708">
    <property type="entry name" value="Aspartoacylase"/>
</dbReference>
<evidence type="ECO:0000256" key="2">
    <source>
        <dbReference type="ARBA" id="ARBA00022723"/>
    </source>
</evidence>
<evidence type="ECO:0000256" key="3">
    <source>
        <dbReference type="ARBA" id="ARBA00022801"/>
    </source>
</evidence>
<evidence type="ECO:0000259" key="8">
    <source>
        <dbReference type="Pfam" id="PF24827"/>
    </source>
</evidence>
<evidence type="ECO:0000259" key="7">
    <source>
        <dbReference type="Pfam" id="PF04952"/>
    </source>
</evidence>
<dbReference type="InterPro" id="IPR055438">
    <property type="entry name" value="AstE_AspA_cat"/>
</dbReference>
<dbReference type="Proteomes" id="UP001058687">
    <property type="component" value="Chromosome 2"/>
</dbReference>
<dbReference type="Pfam" id="PF24827">
    <property type="entry name" value="AstE_AspA_cat"/>
    <property type="match status" value="1"/>
</dbReference>
<dbReference type="AlphaFoldDB" id="A0AAE9N4W1"/>
<dbReference type="Gene3D" id="2.20.25.160">
    <property type="match status" value="1"/>
</dbReference>